<name>S3UYW2_9LEPT</name>
<sequence>MHNSVALEDYQRKRKNPVASPYLEQAQQALTIVKFDPGRYEAVETFFLTDWE</sequence>
<keyword evidence="2" id="KW-1185">Reference proteome</keyword>
<protein>
    <submittedName>
        <fullName evidence="1">Uncharacterized protein</fullName>
    </submittedName>
</protein>
<organism evidence="1 2">
    <name type="scientific">Leptospira fainei serovar Hurstbridge str. BUT 6</name>
    <dbReference type="NCBI Taxonomy" id="1193011"/>
    <lineage>
        <taxon>Bacteria</taxon>
        <taxon>Pseudomonadati</taxon>
        <taxon>Spirochaetota</taxon>
        <taxon>Spirochaetia</taxon>
        <taxon>Leptospirales</taxon>
        <taxon>Leptospiraceae</taxon>
        <taxon>Leptospira</taxon>
    </lineage>
</organism>
<comment type="caution">
    <text evidence="1">The sequence shown here is derived from an EMBL/GenBank/DDBJ whole genome shotgun (WGS) entry which is preliminary data.</text>
</comment>
<dbReference type="RefSeq" id="WP_016548691.1">
    <property type="nucleotide sequence ID" value="NZ_AKWZ02000003.1"/>
</dbReference>
<reference evidence="1" key="1">
    <citation type="submission" date="2013-04" db="EMBL/GenBank/DDBJ databases">
        <authorList>
            <person name="Harkins D.M."/>
            <person name="Durkin A.S."/>
            <person name="Selengut J.D."/>
            <person name="Sanka R."/>
            <person name="DePew J."/>
            <person name="Purushe J."/>
            <person name="Ahmed A."/>
            <person name="van der Linden H."/>
            <person name="Goris M.G.A."/>
            <person name="Hartskeerl R.A."/>
            <person name="Vinetz J.M."/>
            <person name="Sutton G.G."/>
            <person name="Nelson W.C."/>
            <person name="Fouts D.E."/>
        </authorList>
    </citation>
    <scope>NUCLEOTIDE SEQUENCE [LARGE SCALE GENOMIC DNA]</scope>
    <source>
        <strain evidence="1">BUT 6</strain>
    </source>
</reference>
<evidence type="ECO:0000313" key="2">
    <source>
        <dbReference type="Proteomes" id="UP000014540"/>
    </source>
</evidence>
<gene>
    <name evidence="1" type="ORF">LEP1GSC058_1913</name>
</gene>
<dbReference type="AlphaFoldDB" id="S3UYW2"/>
<dbReference type="Proteomes" id="UP000014540">
    <property type="component" value="Unassembled WGS sequence"/>
</dbReference>
<accession>S3UYW2</accession>
<evidence type="ECO:0000313" key="1">
    <source>
        <dbReference type="EMBL" id="EPG75606.1"/>
    </source>
</evidence>
<dbReference type="EMBL" id="AKWZ02000003">
    <property type="protein sequence ID" value="EPG75606.1"/>
    <property type="molecule type" value="Genomic_DNA"/>
</dbReference>
<proteinExistence type="predicted"/>